<dbReference type="Proteomes" id="UP000001396">
    <property type="component" value="Unassembled WGS sequence"/>
</dbReference>
<dbReference type="EMBL" id="ADBJ01000038">
    <property type="protein sequence ID" value="EFA78403.1"/>
    <property type="molecule type" value="Genomic_DNA"/>
</dbReference>
<sequence>MELQPLNQSGTSISNSTSSDNQNQNHNNDINNNNSTIILDNNNSKNNNCSSSSITNSCMNSPPVSSSHVCTTSTSTSSLSSPSQQAQQPQQNVSTLIMPTGSDTIQRTIEKDIMLSLGKHVVVTSTVSNPALKSFSEIIEKKDCQNSSIHYWIELQSLNEDEITEICELLGVHSLTISDINKREYDIYDPPETTDQYITGDENDQKRSGSRLSNAPETDTLAASAGQHQQHLHGENVARGIAVVQPGEPKHA</sequence>
<dbReference type="GeneID" id="31364530"/>
<dbReference type="SUPFAM" id="SSF143865">
    <property type="entry name" value="CorA soluble domain-like"/>
    <property type="match status" value="1"/>
</dbReference>
<feature type="region of interest" description="Disordered" evidence="1">
    <location>
        <begin position="188"/>
        <end position="230"/>
    </location>
</feature>
<protein>
    <submittedName>
        <fullName evidence="2">Uncharacterized protein</fullName>
    </submittedName>
</protein>
<feature type="region of interest" description="Disordered" evidence="1">
    <location>
        <begin position="1"/>
        <end position="42"/>
    </location>
</feature>
<name>D3BKH3_HETP5</name>
<evidence type="ECO:0000313" key="3">
    <source>
        <dbReference type="Proteomes" id="UP000001396"/>
    </source>
</evidence>
<dbReference type="RefSeq" id="XP_020430528.1">
    <property type="nucleotide sequence ID" value="XM_020579853.1"/>
</dbReference>
<dbReference type="AlphaFoldDB" id="D3BKH3"/>
<gene>
    <name evidence="2" type="ORF">PPL_09054</name>
</gene>
<evidence type="ECO:0000256" key="1">
    <source>
        <dbReference type="SAM" id="MobiDB-lite"/>
    </source>
</evidence>
<comment type="caution">
    <text evidence="2">The sequence shown here is derived from an EMBL/GenBank/DDBJ whole genome shotgun (WGS) entry which is preliminary data.</text>
</comment>
<organism evidence="2 3">
    <name type="scientific">Heterostelium pallidum (strain ATCC 26659 / Pp 5 / PN500)</name>
    <name type="common">Cellular slime mold</name>
    <name type="synonym">Polysphondylium pallidum</name>
    <dbReference type="NCBI Taxonomy" id="670386"/>
    <lineage>
        <taxon>Eukaryota</taxon>
        <taxon>Amoebozoa</taxon>
        <taxon>Evosea</taxon>
        <taxon>Eumycetozoa</taxon>
        <taxon>Dictyostelia</taxon>
        <taxon>Acytosteliales</taxon>
        <taxon>Acytosteliaceae</taxon>
        <taxon>Heterostelium</taxon>
    </lineage>
</organism>
<proteinExistence type="predicted"/>
<reference evidence="2 3" key="1">
    <citation type="journal article" date="2011" name="Genome Res.">
        <title>Phylogeny-wide analysis of social amoeba genomes highlights ancient origins for complex intercellular communication.</title>
        <authorList>
            <person name="Heidel A.J."/>
            <person name="Lawal H.M."/>
            <person name="Felder M."/>
            <person name="Schilde C."/>
            <person name="Helps N.R."/>
            <person name="Tunggal B."/>
            <person name="Rivero F."/>
            <person name="John U."/>
            <person name="Schleicher M."/>
            <person name="Eichinger L."/>
            <person name="Platzer M."/>
            <person name="Noegel A.A."/>
            <person name="Schaap P."/>
            <person name="Gloeckner G."/>
        </authorList>
    </citation>
    <scope>NUCLEOTIDE SEQUENCE [LARGE SCALE GENOMIC DNA]</scope>
    <source>
        <strain evidence="3">ATCC 26659 / Pp 5 / PN500</strain>
    </source>
</reference>
<keyword evidence="3" id="KW-1185">Reference proteome</keyword>
<dbReference type="InParanoid" id="D3BKH3"/>
<feature type="region of interest" description="Disordered" evidence="1">
    <location>
        <begin position="65"/>
        <end position="93"/>
    </location>
</feature>
<dbReference type="InterPro" id="IPR045861">
    <property type="entry name" value="CorA_cytoplasmic_dom"/>
</dbReference>
<accession>D3BKH3</accession>
<evidence type="ECO:0000313" key="2">
    <source>
        <dbReference type="EMBL" id="EFA78403.1"/>
    </source>
</evidence>
<feature type="compositionally biased region" description="Low complexity" evidence="1">
    <location>
        <begin position="7"/>
        <end position="42"/>
    </location>
</feature>